<evidence type="ECO:0000313" key="1">
    <source>
        <dbReference type="EMBL" id="KKM88818.1"/>
    </source>
</evidence>
<gene>
    <name evidence="1" type="ORF">LCGC14_1255030</name>
</gene>
<dbReference type="AlphaFoldDB" id="A0A0F9L5A2"/>
<comment type="caution">
    <text evidence="1">The sequence shown here is derived from an EMBL/GenBank/DDBJ whole genome shotgun (WGS) entry which is preliminary data.</text>
</comment>
<name>A0A0F9L5A2_9ZZZZ</name>
<proteinExistence type="predicted"/>
<sequence length="26" mass="2796">EMIETAEGMVAIGTSDQDLVDQMKAI</sequence>
<feature type="non-terminal residue" evidence="1">
    <location>
        <position position="1"/>
    </location>
</feature>
<protein>
    <submittedName>
        <fullName evidence="1">Uncharacterized protein</fullName>
    </submittedName>
</protein>
<organism evidence="1">
    <name type="scientific">marine sediment metagenome</name>
    <dbReference type="NCBI Taxonomy" id="412755"/>
    <lineage>
        <taxon>unclassified sequences</taxon>
        <taxon>metagenomes</taxon>
        <taxon>ecological metagenomes</taxon>
    </lineage>
</organism>
<dbReference type="EMBL" id="LAZR01006910">
    <property type="protein sequence ID" value="KKM88818.1"/>
    <property type="molecule type" value="Genomic_DNA"/>
</dbReference>
<reference evidence="1" key="1">
    <citation type="journal article" date="2015" name="Nature">
        <title>Complex archaea that bridge the gap between prokaryotes and eukaryotes.</title>
        <authorList>
            <person name="Spang A."/>
            <person name="Saw J.H."/>
            <person name="Jorgensen S.L."/>
            <person name="Zaremba-Niedzwiedzka K."/>
            <person name="Martijn J."/>
            <person name="Lind A.E."/>
            <person name="van Eijk R."/>
            <person name="Schleper C."/>
            <person name="Guy L."/>
            <person name="Ettema T.J."/>
        </authorList>
    </citation>
    <scope>NUCLEOTIDE SEQUENCE</scope>
</reference>
<accession>A0A0F9L5A2</accession>